<protein>
    <recommendedName>
        <fullName evidence="4">Lipoprotein</fullName>
    </recommendedName>
</protein>
<keyword evidence="1" id="KW-0732">Signal</keyword>
<feature type="chain" id="PRO_5041227528" description="Lipoprotein" evidence="1">
    <location>
        <begin position="26"/>
        <end position="142"/>
    </location>
</feature>
<organism evidence="2 3">
    <name type="scientific">Cryobacterium zhongshanensis</name>
    <dbReference type="NCBI Taxonomy" id="2928153"/>
    <lineage>
        <taxon>Bacteria</taxon>
        <taxon>Bacillati</taxon>
        <taxon>Actinomycetota</taxon>
        <taxon>Actinomycetes</taxon>
        <taxon>Micrococcales</taxon>
        <taxon>Microbacteriaceae</taxon>
        <taxon>Cryobacterium</taxon>
    </lineage>
</organism>
<reference evidence="2" key="1">
    <citation type="submission" date="2022-03" db="EMBL/GenBank/DDBJ databases">
        <title>Cryobacterium sp. nov. strain ZS14-85, isolated from Antarctic soil.</title>
        <authorList>
            <person name="Li J."/>
            <person name="Niu G."/>
        </authorList>
    </citation>
    <scope>NUCLEOTIDE SEQUENCE</scope>
    <source>
        <strain evidence="2">ZS14-85</strain>
    </source>
</reference>
<name>A0AA41UGF3_9MICO</name>
<dbReference type="PROSITE" id="PS51257">
    <property type="entry name" value="PROKAR_LIPOPROTEIN"/>
    <property type="match status" value="1"/>
</dbReference>
<accession>A0AA41UGF3</accession>
<dbReference type="RefSeq" id="WP_243012521.1">
    <property type="nucleotide sequence ID" value="NZ_JALGAR010000003.1"/>
</dbReference>
<evidence type="ECO:0000313" key="3">
    <source>
        <dbReference type="Proteomes" id="UP001165341"/>
    </source>
</evidence>
<sequence length="142" mass="14480">MSFRRNRALILVAALLFSGSLTGCALTSPSGAVTDPPEIASSAGATHVPGIATRVSESGTGPRSIIVPNPSPDAAHVVFFAHFECSTGTGSVTLADDPSVFMGGECSGPGDYQMTLPPGLPQYTFTIDVGVSSAYKFSGHFG</sequence>
<comment type="caution">
    <text evidence="2">The sequence shown here is derived from an EMBL/GenBank/DDBJ whole genome shotgun (WGS) entry which is preliminary data.</text>
</comment>
<feature type="signal peptide" evidence="1">
    <location>
        <begin position="1"/>
        <end position="25"/>
    </location>
</feature>
<dbReference type="AlphaFoldDB" id="A0AA41UGF3"/>
<dbReference type="EMBL" id="JALGAR010000003">
    <property type="protein sequence ID" value="MCI4658895.1"/>
    <property type="molecule type" value="Genomic_DNA"/>
</dbReference>
<evidence type="ECO:0000256" key="1">
    <source>
        <dbReference type="SAM" id="SignalP"/>
    </source>
</evidence>
<proteinExistence type="predicted"/>
<evidence type="ECO:0000313" key="2">
    <source>
        <dbReference type="EMBL" id="MCI4658895.1"/>
    </source>
</evidence>
<dbReference type="Proteomes" id="UP001165341">
    <property type="component" value="Unassembled WGS sequence"/>
</dbReference>
<evidence type="ECO:0008006" key="4">
    <source>
        <dbReference type="Google" id="ProtNLM"/>
    </source>
</evidence>
<keyword evidence="3" id="KW-1185">Reference proteome</keyword>
<gene>
    <name evidence="2" type="ORF">MQH31_13870</name>
</gene>